<name>A0ABV2MY95_9HYPH</name>
<dbReference type="RefSeq" id="WP_354194135.1">
    <property type="nucleotide sequence ID" value="NZ_JBEPML010000005.1"/>
</dbReference>
<accession>A0ABV2MY95</accession>
<evidence type="ECO:0000313" key="3">
    <source>
        <dbReference type="Proteomes" id="UP001549076"/>
    </source>
</evidence>
<keyword evidence="3" id="KW-1185">Reference proteome</keyword>
<proteinExistence type="predicted"/>
<dbReference type="Proteomes" id="UP001549076">
    <property type="component" value="Unassembled WGS sequence"/>
</dbReference>
<protein>
    <submittedName>
        <fullName evidence="2">Uncharacterized protein</fullName>
    </submittedName>
</protein>
<feature type="region of interest" description="Disordered" evidence="1">
    <location>
        <begin position="24"/>
        <end position="53"/>
    </location>
</feature>
<dbReference type="EMBL" id="JBEPML010000005">
    <property type="protein sequence ID" value="MET3791775.1"/>
    <property type="molecule type" value="Genomic_DNA"/>
</dbReference>
<evidence type="ECO:0000313" key="2">
    <source>
        <dbReference type="EMBL" id="MET3791775.1"/>
    </source>
</evidence>
<sequence length="53" mass="6229">MGRSLQDKLATLDPGRRARIEAETDRLQEEYLNTQQPPKRQREERDDTDSEKG</sequence>
<organism evidence="2 3">
    <name type="scientific">Aquamicrobium terrae</name>
    <dbReference type="NCBI Taxonomy" id="1324945"/>
    <lineage>
        <taxon>Bacteria</taxon>
        <taxon>Pseudomonadati</taxon>
        <taxon>Pseudomonadota</taxon>
        <taxon>Alphaproteobacteria</taxon>
        <taxon>Hyphomicrobiales</taxon>
        <taxon>Phyllobacteriaceae</taxon>
        <taxon>Aquamicrobium</taxon>
    </lineage>
</organism>
<feature type="compositionally biased region" description="Basic and acidic residues" evidence="1">
    <location>
        <begin position="40"/>
        <end position="53"/>
    </location>
</feature>
<evidence type="ECO:0000256" key="1">
    <source>
        <dbReference type="SAM" id="MobiDB-lite"/>
    </source>
</evidence>
<comment type="caution">
    <text evidence="2">The sequence shown here is derived from an EMBL/GenBank/DDBJ whole genome shotgun (WGS) entry which is preliminary data.</text>
</comment>
<gene>
    <name evidence="2" type="ORF">ABID37_001983</name>
</gene>
<reference evidence="2 3" key="1">
    <citation type="submission" date="2024-06" db="EMBL/GenBank/DDBJ databases">
        <title>Genomic Encyclopedia of Type Strains, Phase IV (KMG-IV): sequencing the most valuable type-strain genomes for metagenomic binning, comparative biology and taxonomic classification.</title>
        <authorList>
            <person name="Goeker M."/>
        </authorList>
    </citation>
    <scope>NUCLEOTIDE SEQUENCE [LARGE SCALE GENOMIC DNA]</scope>
    <source>
        <strain evidence="2 3">DSM 27865</strain>
    </source>
</reference>